<dbReference type="Proteomes" id="UP001204621">
    <property type="component" value="Unassembled WGS sequence"/>
</dbReference>
<evidence type="ECO:0000313" key="3">
    <source>
        <dbReference type="Proteomes" id="UP001204621"/>
    </source>
</evidence>
<reference evidence="2 3" key="1">
    <citation type="submission" date="2022-08" db="EMBL/GenBank/DDBJ databases">
        <title>Reclassification of Massilia species as members of the genera Telluria, Duganella, Pseudoduganella, Mokoshia gen. nov. and Zemynaea gen. nov. using orthogonal and non-orthogonal genome-based approaches.</title>
        <authorList>
            <person name="Bowman J.P."/>
        </authorList>
    </citation>
    <scope>NUCLEOTIDE SEQUENCE [LARGE SCALE GENOMIC DNA]</scope>
    <source>
        <strain evidence="2 3">JCM 31606</strain>
    </source>
</reference>
<dbReference type="EMBL" id="JANUGU010000005">
    <property type="protein sequence ID" value="MCS0659624.1"/>
    <property type="molecule type" value="Genomic_DNA"/>
</dbReference>
<dbReference type="InterPro" id="IPR037401">
    <property type="entry name" value="SnoaL-like"/>
</dbReference>
<sequence>MKEQDNIKLVRQGYDAFLKGDLNGLLSMFSSDIDWEIPEVEAMPFSGKRHGIDAVAGFFRDMLAAQDVREMVPDEFIGQGDTVVVLGHFAFTVKSTGREYSDDFCHVFRIANGQISGFKEYADTHKAAMAYEPQMAGTSADMGQAGGRSIH</sequence>
<accession>A0ABT2D071</accession>
<dbReference type="SUPFAM" id="SSF54427">
    <property type="entry name" value="NTF2-like"/>
    <property type="match status" value="1"/>
</dbReference>
<dbReference type="InterPro" id="IPR032710">
    <property type="entry name" value="NTF2-like_dom_sf"/>
</dbReference>
<comment type="caution">
    <text evidence="2">The sequence shown here is derived from an EMBL/GenBank/DDBJ whole genome shotgun (WGS) entry which is preliminary data.</text>
</comment>
<dbReference type="Pfam" id="PF12680">
    <property type="entry name" value="SnoaL_2"/>
    <property type="match status" value="1"/>
</dbReference>
<dbReference type="PANTHER" id="PTHR41252">
    <property type="entry name" value="BLR2505 PROTEIN"/>
    <property type="match status" value="1"/>
</dbReference>
<keyword evidence="3" id="KW-1185">Reference proteome</keyword>
<dbReference type="Gene3D" id="3.10.450.50">
    <property type="match status" value="1"/>
</dbReference>
<organism evidence="2 3">
    <name type="scientific">Massilia terrae</name>
    <dbReference type="NCBI Taxonomy" id="1811224"/>
    <lineage>
        <taxon>Bacteria</taxon>
        <taxon>Pseudomonadati</taxon>
        <taxon>Pseudomonadota</taxon>
        <taxon>Betaproteobacteria</taxon>
        <taxon>Burkholderiales</taxon>
        <taxon>Oxalobacteraceae</taxon>
        <taxon>Telluria group</taxon>
        <taxon>Massilia</taxon>
    </lineage>
</organism>
<dbReference type="PANTHER" id="PTHR41252:SF1">
    <property type="entry name" value="BLR2505 PROTEIN"/>
    <property type="match status" value="1"/>
</dbReference>
<gene>
    <name evidence="2" type="ORF">NX778_16260</name>
</gene>
<feature type="domain" description="SnoaL-like" evidence="1">
    <location>
        <begin position="10"/>
        <end position="116"/>
    </location>
</feature>
<evidence type="ECO:0000259" key="1">
    <source>
        <dbReference type="Pfam" id="PF12680"/>
    </source>
</evidence>
<evidence type="ECO:0000313" key="2">
    <source>
        <dbReference type="EMBL" id="MCS0659624.1"/>
    </source>
</evidence>
<protein>
    <submittedName>
        <fullName evidence="2">Nuclear transport factor 2 family protein</fullName>
    </submittedName>
</protein>
<proteinExistence type="predicted"/>
<dbReference type="RefSeq" id="WP_258812810.1">
    <property type="nucleotide sequence ID" value="NZ_JANUGU010000005.1"/>
</dbReference>
<name>A0ABT2D071_9BURK</name>